<dbReference type="AlphaFoldDB" id="A0A545T8D2"/>
<comment type="similarity">
    <text evidence="1">Belongs to the DsrF/TusC family.</text>
</comment>
<sequence length="120" mass="13022">MNPKKIMVINTHAPYGKATARESLDAVLAASAYDQDLSLLFLGDAVFQLLQQQDTAALEAKSLSTALPVLPLYDVTAIYAQQSALDARGLTRADLVLDVECLENHQITALMDSQDILLSF</sequence>
<dbReference type="PANTHER" id="PTHR38780:SF1">
    <property type="entry name" value="PROTEIN TUSC"/>
    <property type="match status" value="1"/>
</dbReference>
<accession>A0A545T8D2</accession>
<proteinExistence type="inferred from homology"/>
<keyword evidence="3" id="KW-1185">Reference proteome</keyword>
<dbReference type="GO" id="GO:0016740">
    <property type="term" value="F:transferase activity"/>
    <property type="evidence" value="ECO:0007669"/>
    <property type="project" value="UniProtKB-KW"/>
</dbReference>
<evidence type="ECO:0000313" key="2">
    <source>
        <dbReference type="EMBL" id="TQV73459.1"/>
    </source>
</evidence>
<gene>
    <name evidence="2" type="primary">tusC</name>
    <name evidence="2" type="ORF">FKG94_17305</name>
</gene>
<name>A0A545T8D2_9GAMM</name>
<dbReference type="SUPFAM" id="SSF75169">
    <property type="entry name" value="DsrEFH-like"/>
    <property type="match status" value="1"/>
</dbReference>
<protein>
    <submittedName>
        <fullName evidence="2">Sulfurtransferase complex subunit TusC</fullName>
    </submittedName>
</protein>
<dbReference type="Gene3D" id="3.40.1260.10">
    <property type="entry name" value="DsrEFH-like"/>
    <property type="match status" value="1"/>
</dbReference>
<dbReference type="NCBIfam" id="NF001238">
    <property type="entry name" value="PRK00211.1"/>
    <property type="match status" value="1"/>
</dbReference>
<dbReference type="Proteomes" id="UP000319732">
    <property type="component" value="Unassembled WGS sequence"/>
</dbReference>
<evidence type="ECO:0000256" key="1">
    <source>
        <dbReference type="ARBA" id="ARBA00005996"/>
    </source>
</evidence>
<comment type="caution">
    <text evidence="2">The sequence shown here is derived from an EMBL/GenBank/DDBJ whole genome shotgun (WGS) entry which is preliminary data.</text>
</comment>
<dbReference type="OrthoDB" id="9789418at2"/>
<dbReference type="InterPro" id="IPR027396">
    <property type="entry name" value="DsrEFH-like"/>
</dbReference>
<dbReference type="EMBL" id="VHSG01000018">
    <property type="protein sequence ID" value="TQV73459.1"/>
    <property type="molecule type" value="Genomic_DNA"/>
</dbReference>
<dbReference type="InterPro" id="IPR017462">
    <property type="entry name" value="Sulphur_relay_TusC/DsrF"/>
</dbReference>
<dbReference type="InterPro" id="IPR003787">
    <property type="entry name" value="Sulphur_relay_DsrE/F-like"/>
</dbReference>
<evidence type="ECO:0000313" key="3">
    <source>
        <dbReference type="Proteomes" id="UP000319732"/>
    </source>
</evidence>
<dbReference type="Pfam" id="PF02635">
    <property type="entry name" value="DsrE"/>
    <property type="match status" value="1"/>
</dbReference>
<organism evidence="2 3">
    <name type="scientific">Exilibacterium tricleocarpae</name>
    <dbReference type="NCBI Taxonomy" id="2591008"/>
    <lineage>
        <taxon>Bacteria</taxon>
        <taxon>Pseudomonadati</taxon>
        <taxon>Pseudomonadota</taxon>
        <taxon>Gammaproteobacteria</taxon>
        <taxon>Cellvibrionales</taxon>
        <taxon>Cellvibrionaceae</taxon>
        <taxon>Exilibacterium</taxon>
    </lineage>
</organism>
<reference evidence="2 3" key="1">
    <citation type="submission" date="2019-06" db="EMBL/GenBank/DDBJ databases">
        <title>Whole genome sequence for Cellvibrionaceae sp. R142.</title>
        <authorList>
            <person name="Wang G."/>
        </authorList>
    </citation>
    <scope>NUCLEOTIDE SEQUENCE [LARGE SCALE GENOMIC DNA]</scope>
    <source>
        <strain evidence="2 3">R142</strain>
    </source>
</reference>
<dbReference type="NCBIfam" id="TIGR03010">
    <property type="entry name" value="sulf_tusC_dsrF"/>
    <property type="match status" value="1"/>
</dbReference>
<dbReference type="PANTHER" id="PTHR38780">
    <property type="entry name" value="PROTEIN TUSC"/>
    <property type="match status" value="1"/>
</dbReference>
<dbReference type="RefSeq" id="WP_142905588.1">
    <property type="nucleotide sequence ID" value="NZ_ML660097.1"/>
</dbReference>
<keyword evidence="2" id="KW-0808">Transferase</keyword>